<name>A0A1K1RRX8_9PSEU</name>
<evidence type="ECO:0000313" key="2">
    <source>
        <dbReference type="Proteomes" id="UP000182740"/>
    </source>
</evidence>
<keyword evidence="2" id="KW-1185">Reference proteome</keyword>
<reference evidence="2" key="1">
    <citation type="submission" date="2016-11" db="EMBL/GenBank/DDBJ databases">
        <authorList>
            <person name="Varghese N."/>
            <person name="Submissions S."/>
        </authorList>
    </citation>
    <scope>NUCLEOTIDE SEQUENCE [LARGE SCALE GENOMIC DNA]</scope>
    <source>
        <strain evidence="2">DSM 44671</strain>
    </source>
</reference>
<dbReference type="EMBL" id="FPJG01000006">
    <property type="protein sequence ID" value="SFW74532.1"/>
    <property type="molecule type" value="Genomic_DNA"/>
</dbReference>
<dbReference type="Proteomes" id="UP000182740">
    <property type="component" value="Unassembled WGS sequence"/>
</dbReference>
<gene>
    <name evidence="1" type="ORF">SAMN04489730_3784</name>
</gene>
<proteinExistence type="predicted"/>
<dbReference type="AlphaFoldDB" id="A0A1K1RRX8"/>
<protein>
    <submittedName>
        <fullName evidence="1">Uncharacterized protein</fullName>
    </submittedName>
</protein>
<sequence>MSVTGGLAGRVVGAAIALSSELKGPGEQLEVGMGKR</sequence>
<evidence type="ECO:0000313" key="1">
    <source>
        <dbReference type="EMBL" id="SFW74532.1"/>
    </source>
</evidence>
<accession>A0A1K1RRX8</accession>
<organism evidence="1 2">
    <name type="scientific">Amycolatopsis australiensis</name>
    <dbReference type="NCBI Taxonomy" id="546364"/>
    <lineage>
        <taxon>Bacteria</taxon>
        <taxon>Bacillati</taxon>
        <taxon>Actinomycetota</taxon>
        <taxon>Actinomycetes</taxon>
        <taxon>Pseudonocardiales</taxon>
        <taxon>Pseudonocardiaceae</taxon>
        <taxon>Amycolatopsis</taxon>
    </lineage>
</organism>